<name>A0A7W7WLN9_9ACTN</name>
<dbReference type="Proteomes" id="UP000573327">
    <property type="component" value="Unassembled WGS sequence"/>
</dbReference>
<evidence type="ECO:0000259" key="6">
    <source>
        <dbReference type="Pfam" id="PF02836"/>
    </source>
</evidence>
<dbReference type="InterPro" id="IPR017853">
    <property type="entry name" value="GH"/>
</dbReference>
<feature type="region of interest" description="Disordered" evidence="5">
    <location>
        <begin position="191"/>
        <end position="235"/>
    </location>
</feature>
<gene>
    <name evidence="7" type="ORF">F4556_006504</name>
</gene>
<proteinExistence type="predicted"/>
<keyword evidence="3" id="KW-0378">Hydrolase</keyword>
<dbReference type="GO" id="GO:0005990">
    <property type="term" value="P:lactose catabolic process"/>
    <property type="evidence" value="ECO:0007669"/>
    <property type="project" value="TreeGrafter"/>
</dbReference>
<evidence type="ECO:0000256" key="5">
    <source>
        <dbReference type="SAM" id="MobiDB-lite"/>
    </source>
</evidence>
<dbReference type="EC" id="3.2.1.23" evidence="2"/>
<dbReference type="SUPFAM" id="SSF51445">
    <property type="entry name" value="(Trans)glycosidases"/>
    <property type="match status" value="1"/>
</dbReference>
<feature type="domain" description="Glycoside hydrolase family 2 catalytic" evidence="6">
    <location>
        <begin position="1"/>
        <end position="162"/>
    </location>
</feature>
<accession>A0A7W7WLN9</accession>
<comment type="catalytic activity">
    <reaction evidence="1">
        <text>Hydrolysis of terminal non-reducing beta-D-galactose residues in beta-D-galactosides.</text>
        <dbReference type="EC" id="3.2.1.23"/>
    </reaction>
</comment>
<reference evidence="7 8" key="1">
    <citation type="submission" date="2020-08" db="EMBL/GenBank/DDBJ databases">
        <title>Sequencing the genomes of 1000 actinobacteria strains.</title>
        <authorList>
            <person name="Klenk H.-P."/>
        </authorList>
    </citation>
    <scope>NUCLEOTIDE SEQUENCE [LARGE SCALE GENOMIC DNA]</scope>
    <source>
        <strain evidence="7 8">DSM 44786</strain>
    </source>
</reference>
<dbReference type="Pfam" id="PF02836">
    <property type="entry name" value="Glyco_hydro_2_C"/>
    <property type="match status" value="1"/>
</dbReference>
<dbReference type="InterPro" id="IPR006103">
    <property type="entry name" value="Glyco_hydro_2_cat"/>
</dbReference>
<evidence type="ECO:0000256" key="4">
    <source>
        <dbReference type="ARBA" id="ARBA00023295"/>
    </source>
</evidence>
<feature type="compositionally biased region" description="Polar residues" evidence="5">
    <location>
        <begin position="226"/>
        <end position="235"/>
    </location>
</feature>
<protein>
    <recommendedName>
        <fullName evidence="2">beta-galactosidase</fullName>
        <ecNumber evidence="2">3.2.1.23</ecNumber>
    </recommendedName>
</protein>
<dbReference type="EMBL" id="JACHJR010000001">
    <property type="protein sequence ID" value="MBB4950969.1"/>
    <property type="molecule type" value="Genomic_DNA"/>
</dbReference>
<evidence type="ECO:0000256" key="3">
    <source>
        <dbReference type="ARBA" id="ARBA00022801"/>
    </source>
</evidence>
<dbReference type="GO" id="GO:0004565">
    <property type="term" value="F:beta-galactosidase activity"/>
    <property type="evidence" value="ECO:0007669"/>
    <property type="project" value="UniProtKB-EC"/>
</dbReference>
<evidence type="ECO:0000256" key="2">
    <source>
        <dbReference type="ARBA" id="ARBA00012756"/>
    </source>
</evidence>
<feature type="region of interest" description="Disordered" evidence="5">
    <location>
        <begin position="43"/>
        <end position="68"/>
    </location>
</feature>
<evidence type="ECO:0000313" key="7">
    <source>
        <dbReference type="EMBL" id="MBB4950969.1"/>
    </source>
</evidence>
<dbReference type="GO" id="GO:0009341">
    <property type="term" value="C:beta-galactosidase complex"/>
    <property type="evidence" value="ECO:0007669"/>
    <property type="project" value="TreeGrafter"/>
</dbReference>
<sequence>MSEWVRRRDPSRPIHYEGDRLGEYTDVHAEMYRPPAAVARIGRGELRPGEVNYPPPAGSGDPADDPRNRRPFLLTEFAHAMGNGPGGLAEYLQLCDEYPRVQGGYVWEWLDQGLRTRDAEGRQFFGYGGDFGEDLHDGNFICDGLVLPDRTPSPGLLEYAKVSATSCSAPAASTGPPELCSASANSPSADRGWACGARPPTTTAAGTSATPPTGRPAVWTGCGTVRSPSPRTWRA</sequence>
<comment type="caution">
    <text evidence="7">The sequence shown here is derived from an EMBL/GenBank/DDBJ whole genome shotgun (WGS) entry which is preliminary data.</text>
</comment>
<evidence type="ECO:0000256" key="1">
    <source>
        <dbReference type="ARBA" id="ARBA00001412"/>
    </source>
</evidence>
<dbReference type="Gene3D" id="3.20.20.80">
    <property type="entry name" value="Glycosidases"/>
    <property type="match status" value="1"/>
</dbReference>
<dbReference type="InterPro" id="IPR050347">
    <property type="entry name" value="Bact_Beta-galactosidase"/>
</dbReference>
<organism evidence="7 8">
    <name type="scientific">Kitasatospora gansuensis</name>
    <dbReference type="NCBI Taxonomy" id="258050"/>
    <lineage>
        <taxon>Bacteria</taxon>
        <taxon>Bacillati</taxon>
        <taxon>Actinomycetota</taxon>
        <taxon>Actinomycetes</taxon>
        <taxon>Kitasatosporales</taxon>
        <taxon>Streptomycetaceae</taxon>
        <taxon>Kitasatospora</taxon>
    </lineage>
</organism>
<keyword evidence="4" id="KW-0326">Glycosidase</keyword>
<keyword evidence="8" id="KW-1185">Reference proteome</keyword>
<dbReference type="AlphaFoldDB" id="A0A7W7WLN9"/>
<dbReference type="PANTHER" id="PTHR46323:SF2">
    <property type="entry name" value="BETA-GALACTOSIDASE"/>
    <property type="match status" value="1"/>
</dbReference>
<feature type="compositionally biased region" description="Low complexity" evidence="5">
    <location>
        <begin position="196"/>
        <end position="217"/>
    </location>
</feature>
<evidence type="ECO:0000313" key="8">
    <source>
        <dbReference type="Proteomes" id="UP000573327"/>
    </source>
</evidence>
<dbReference type="PANTHER" id="PTHR46323">
    <property type="entry name" value="BETA-GALACTOSIDASE"/>
    <property type="match status" value="1"/>
</dbReference>